<organism evidence="2 3">
    <name type="scientific">Caerostris extrusa</name>
    <name type="common">Bark spider</name>
    <name type="synonym">Caerostris bankana</name>
    <dbReference type="NCBI Taxonomy" id="172846"/>
    <lineage>
        <taxon>Eukaryota</taxon>
        <taxon>Metazoa</taxon>
        <taxon>Ecdysozoa</taxon>
        <taxon>Arthropoda</taxon>
        <taxon>Chelicerata</taxon>
        <taxon>Arachnida</taxon>
        <taxon>Araneae</taxon>
        <taxon>Araneomorphae</taxon>
        <taxon>Entelegynae</taxon>
        <taxon>Araneoidea</taxon>
        <taxon>Araneidae</taxon>
        <taxon>Caerostris</taxon>
    </lineage>
</organism>
<sequence>MESHPYRLPRRMETKIDGPERASGSTEFLLGALLWNGNHKCFLFDCWGLSLPLARDRLAGNGIPPYRLLRRMETKIDGPESLRVH</sequence>
<dbReference type="Proteomes" id="UP001054945">
    <property type="component" value="Unassembled WGS sequence"/>
</dbReference>
<name>A0AAV4T7W7_CAEEX</name>
<dbReference type="EMBL" id="BPLR01010758">
    <property type="protein sequence ID" value="GIY41804.1"/>
    <property type="molecule type" value="Genomic_DNA"/>
</dbReference>
<accession>A0AAV4T7W7</accession>
<comment type="caution">
    <text evidence="2">The sequence shown here is derived from an EMBL/GenBank/DDBJ whole genome shotgun (WGS) entry which is preliminary data.</text>
</comment>
<dbReference type="AlphaFoldDB" id="A0AAV4T7W7"/>
<evidence type="ECO:0000313" key="2">
    <source>
        <dbReference type="EMBL" id="GIY41804.1"/>
    </source>
</evidence>
<protein>
    <submittedName>
        <fullName evidence="2">Uncharacterized protein</fullName>
    </submittedName>
</protein>
<reference evidence="2 3" key="1">
    <citation type="submission" date="2021-06" db="EMBL/GenBank/DDBJ databases">
        <title>Caerostris extrusa draft genome.</title>
        <authorList>
            <person name="Kono N."/>
            <person name="Arakawa K."/>
        </authorList>
    </citation>
    <scope>NUCLEOTIDE SEQUENCE [LARGE SCALE GENOMIC DNA]</scope>
</reference>
<proteinExistence type="predicted"/>
<evidence type="ECO:0000256" key="1">
    <source>
        <dbReference type="SAM" id="MobiDB-lite"/>
    </source>
</evidence>
<feature type="region of interest" description="Disordered" evidence="1">
    <location>
        <begin position="1"/>
        <end position="21"/>
    </location>
</feature>
<gene>
    <name evidence="2" type="ORF">CEXT_329701</name>
</gene>
<evidence type="ECO:0000313" key="3">
    <source>
        <dbReference type="Proteomes" id="UP001054945"/>
    </source>
</evidence>
<keyword evidence="3" id="KW-1185">Reference proteome</keyword>
<feature type="compositionally biased region" description="Basic and acidic residues" evidence="1">
    <location>
        <begin position="1"/>
        <end position="20"/>
    </location>
</feature>